<protein>
    <recommendedName>
        <fullName evidence="3">Transposase</fullName>
    </recommendedName>
</protein>
<keyword evidence="2" id="KW-1185">Reference proteome</keyword>
<dbReference type="Proteomes" id="UP000011769">
    <property type="component" value="Unassembled WGS sequence"/>
</dbReference>
<reference evidence="1 2" key="1">
    <citation type="journal article" date="2013" name="PLoS ONE">
        <title>Comparative Genomic Characterization of Three Streptococcus parauberis Strains in Fish Pathogen, as Assessed by Wide-Genome Analyses.</title>
        <authorList>
            <person name="Nho S.W."/>
            <person name="Hikima J."/>
            <person name="Park S.B."/>
            <person name="Jang H.B."/>
            <person name="Cha I.S."/>
            <person name="Yasuike M."/>
            <person name="Nakamura Y."/>
            <person name="Fujiwara A."/>
            <person name="Sano M."/>
            <person name="Kanai K."/>
            <person name="Kondo H."/>
            <person name="Hirono I."/>
            <person name="Takeyama H."/>
            <person name="Aoki T."/>
            <person name="Jung T.S."/>
        </authorList>
    </citation>
    <scope>NUCLEOTIDE SEQUENCE [LARGE SCALE GENOMIC DNA]</scope>
    <source>
        <strain evidence="1 2">KRS-02083</strain>
    </source>
</reference>
<dbReference type="EMBL" id="ALYM01000005">
    <property type="protein sequence ID" value="EMG25091.1"/>
    <property type="molecule type" value="Genomic_DNA"/>
</dbReference>
<name>A0ABN0IQE8_9STRE</name>
<gene>
    <name evidence="1" type="ORF">SPJ1_1539</name>
</gene>
<sequence length="63" mass="7682">MFIITQFTHIQEVSYQLFLNQTQIMNANVLRKFMIQVLNWMEKNVKCVKSHQVTSYFQQKKKQ</sequence>
<accession>A0ABN0IQE8</accession>
<evidence type="ECO:0008006" key="3">
    <source>
        <dbReference type="Google" id="ProtNLM"/>
    </source>
</evidence>
<comment type="caution">
    <text evidence="1">The sequence shown here is derived from an EMBL/GenBank/DDBJ whole genome shotgun (WGS) entry which is preliminary data.</text>
</comment>
<evidence type="ECO:0000313" key="1">
    <source>
        <dbReference type="EMBL" id="EMG25091.1"/>
    </source>
</evidence>
<organism evidence="1 2">
    <name type="scientific">Streptococcus parauberis KRS-02083</name>
    <dbReference type="NCBI Taxonomy" id="1207545"/>
    <lineage>
        <taxon>Bacteria</taxon>
        <taxon>Bacillati</taxon>
        <taxon>Bacillota</taxon>
        <taxon>Bacilli</taxon>
        <taxon>Lactobacillales</taxon>
        <taxon>Streptococcaceae</taxon>
        <taxon>Streptococcus</taxon>
    </lineage>
</organism>
<proteinExistence type="predicted"/>
<evidence type="ECO:0000313" key="2">
    <source>
        <dbReference type="Proteomes" id="UP000011769"/>
    </source>
</evidence>